<dbReference type="RefSeq" id="XP_040730753.1">
    <property type="nucleotide sequence ID" value="XM_040874373.1"/>
</dbReference>
<gene>
    <name evidence="2" type="ORF">BHQ10_002248</name>
</gene>
<accession>A0A364KRR0</accession>
<dbReference type="Proteomes" id="UP000249363">
    <property type="component" value="Unassembled WGS sequence"/>
</dbReference>
<evidence type="ECO:0000256" key="1">
    <source>
        <dbReference type="SAM" id="MobiDB-lite"/>
    </source>
</evidence>
<comment type="caution">
    <text evidence="2">The sequence shown here is derived from an EMBL/GenBank/DDBJ whole genome shotgun (WGS) entry which is preliminary data.</text>
</comment>
<dbReference type="OrthoDB" id="5326346at2759"/>
<evidence type="ECO:0000313" key="3">
    <source>
        <dbReference type="Proteomes" id="UP000249363"/>
    </source>
</evidence>
<keyword evidence="3" id="KW-1185">Reference proteome</keyword>
<dbReference type="AlphaFoldDB" id="A0A364KRR0"/>
<protein>
    <recommendedName>
        <fullName evidence="4">BTB domain-containing protein</fullName>
    </recommendedName>
</protein>
<dbReference type="STRING" id="1196081.A0A364KRR0"/>
<evidence type="ECO:0000313" key="2">
    <source>
        <dbReference type="EMBL" id="RAO66236.1"/>
    </source>
</evidence>
<organism evidence="2 3">
    <name type="scientific">Talaromyces amestolkiae</name>
    <dbReference type="NCBI Taxonomy" id="1196081"/>
    <lineage>
        <taxon>Eukaryota</taxon>
        <taxon>Fungi</taxon>
        <taxon>Dikarya</taxon>
        <taxon>Ascomycota</taxon>
        <taxon>Pezizomycotina</taxon>
        <taxon>Eurotiomycetes</taxon>
        <taxon>Eurotiomycetidae</taxon>
        <taxon>Eurotiales</taxon>
        <taxon>Trichocomaceae</taxon>
        <taxon>Talaromyces</taxon>
        <taxon>Talaromyces sect. Talaromyces</taxon>
    </lineage>
</organism>
<evidence type="ECO:0008006" key="4">
    <source>
        <dbReference type="Google" id="ProtNLM"/>
    </source>
</evidence>
<name>A0A364KRR0_TALAM</name>
<sequence>MTPLSLQEVRSMLVDHDLDPHGNTILVLVNPETDHAKHNGIDSAKIDVHSSSSMVVCCEQPSGSEEHGGEGVPPSNTQTADSEKAEAASVSYRLKGQQLCLVSRYFKNLFTGPWFENAHFQRDGGIRLYLWEEKWDPVALLILLRIMHHQLCDIPEIIDLSLLGKMVVIAEYLKCIDFLSGFLRLWGLDALSQYRRHIAFGIDDDTVVRDGLLCTFISWKLRLRGEFRLATKFLILWAQAPIHDPRASIDEYIVGALNIERERMLGMVIEPLKTEIRNLARYSLYALQQNPRTSLLGFAASARYVRMLLGLSDLSNLPRVPYTGYNIIFVDRFDHLLENFPGLSLDDF</sequence>
<dbReference type="GeneID" id="63791465"/>
<feature type="region of interest" description="Disordered" evidence="1">
    <location>
        <begin position="59"/>
        <end position="83"/>
    </location>
</feature>
<reference evidence="2 3" key="1">
    <citation type="journal article" date="2017" name="Biotechnol. Biofuels">
        <title>Differential beta-glucosidase expression as a function of carbon source availability in Talaromyces amestolkiae: a genomic and proteomic approach.</title>
        <authorList>
            <person name="de Eugenio L.I."/>
            <person name="Mendez-Liter J.A."/>
            <person name="Nieto-Dominguez M."/>
            <person name="Alonso L."/>
            <person name="Gil-Munoz J."/>
            <person name="Barriuso J."/>
            <person name="Prieto A."/>
            <person name="Martinez M.J."/>
        </authorList>
    </citation>
    <scope>NUCLEOTIDE SEQUENCE [LARGE SCALE GENOMIC DNA]</scope>
    <source>
        <strain evidence="2 3">CIB</strain>
    </source>
</reference>
<dbReference type="EMBL" id="MIKG01000003">
    <property type="protein sequence ID" value="RAO66236.1"/>
    <property type="molecule type" value="Genomic_DNA"/>
</dbReference>
<proteinExistence type="predicted"/>